<accession>A0AAW2HJH6</accession>
<comment type="subcellular location">
    <subcellularLocation>
        <location evidence="2 11">Mitochondrion</location>
    </subcellularLocation>
</comment>
<dbReference type="Pfam" id="PF08669">
    <property type="entry name" value="GCV_T_C"/>
    <property type="match status" value="1"/>
</dbReference>
<keyword evidence="7 11" id="KW-0809">Transit peptide</keyword>
<evidence type="ECO:0000313" key="14">
    <source>
        <dbReference type="EMBL" id="KAL0269766.1"/>
    </source>
</evidence>
<dbReference type="Gene3D" id="4.10.1250.10">
    <property type="entry name" value="Aminomethyltransferase fragment"/>
    <property type="match status" value="1"/>
</dbReference>
<dbReference type="GO" id="GO:0008483">
    <property type="term" value="F:transaminase activity"/>
    <property type="evidence" value="ECO:0007669"/>
    <property type="project" value="UniProtKB-KW"/>
</dbReference>
<dbReference type="FunFam" id="3.30.70.1400:FF:000001">
    <property type="entry name" value="Aminomethyltransferase"/>
    <property type="match status" value="1"/>
</dbReference>
<dbReference type="GO" id="GO:0005739">
    <property type="term" value="C:mitochondrion"/>
    <property type="evidence" value="ECO:0007669"/>
    <property type="project" value="UniProtKB-SubCell"/>
</dbReference>
<evidence type="ECO:0000256" key="8">
    <source>
        <dbReference type="ARBA" id="ARBA00023128"/>
    </source>
</evidence>
<evidence type="ECO:0000256" key="1">
    <source>
        <dbReference type="ARBA" id="ARBA00003631"/>
    </source>
</evidence>
<dbReference type="InterPro" id="IPR028896">
    <property type="entry name" value="GcvT/YgfZ/DmdA"/>
</dbReference>
<evidence type="ECO:0000259" key="13">
    <source>
        <dbReference type="Pfam" id="PF08669"/>
    </source>
</evidence>
<protein>
    <recommendedName>
        <fullName evidence="11">Aminomethyltransferase</fullName>
        <ecNumber evidence="11">2.1.2.10</ecNumber>
    </recommendedName>
    <alternativeName>
        <fullName evidence="11">Glycine cleavage system T protein</fullName>
    </alternativeName>
</protein>
<evidence type="ECO:0000256" key="10">
    <source>
        <dbReference type="PIRSR" id="PIRSR006487-1"/>
    </source>
</evidence>
<dbReference type="InterPro" id="IPR006222">
    <property type="entry name" value="GCVT_N"/>
</dbReference>
<evidence type="ECO:0000256" key="2">
    <source>
        <dbReference type="ARBA" id="ARBA00004173"/>
    </source>
</evidence>
<proteinExistence type="inferred from homology"/>
<gene>
    <name evidence="14" type="ORF">PYX00_007390</name>
</gene>
<dbReference type="NCBIfam" id="NF001567">
    <property type="entry name" value="PRK00389.1"/>
    <property type="match status" value="1"/>
</dbReference>
<comment type="subunit">
    <text evidence="4 11">The glycine cleavage system is composed of four proteins: P, T, L and H.</text>
</comment>
<name>A0AAW2HJH6_9NEOP</name>
<dbReference type="EMBL" id="JARGDH010000004">
    <property type="protein sequence ID" value="KAL0269766.1"/>
    <property type="molecule type" value="Genomic_DNA"/>
</dbReference>
<evidence type="ECO:0000256" key="3">
    <source>
        <dbReference type="ARBA" id="ARBA00008609"/>
    </source>
</evidence>
<evidence type="ECO:0000256" key="9">
    <source>
        <dbReference type="ARBA" id="ARBA00047665"/>
    </source>
</evidence>
<feature type="binding site" evidence="10">
    <location>
        <position position="237"/>
    </location>
    <ligand>
        <name>substrate</name>
    </ligand>
</feature>
<comment type="similarity">
    <text evidence="3 11">Belongs to the GcvT family.</text>
</comment>
<comment type="caution">
    <text evidence="14">The sequence shown here is derived from an EMBL/GenBank/DDBJ whole genome shotgun (WGS) entry which is preliminary data.</text>
</comment>
<dbReference type="GO" id="GO:0006546">
    <property type="term" value="P:glycine catabolic process"/>
    <property type="evidence" value="ECO:0007669"/>
    <property type="project" value="InterPro"/>
</dbReference>
<dbReference type="Gene3D" id="3.30.1360.120">
    <property type="entry name" value="Probable tRNA modification gtpase trme, domain 1"/>
    <property type="match status" value="1"/>
</dbReference>
<feature type="domain" description="GCVT N-terminal" evidence="12">
    <location>
        <begin position="38"/>
        <end position="301"/>
    </location>
</feature>
<dbReference type="EC" id="2.1.2.10" evidence="11"/>
<evidence type="ECO:0000256" key="11">
    <source>
        <dbReference type="RuleBase" id="RU003981"/>
    </source>
</evidence>
<dbReference type="SUPFAM" id="SSF101790">
    <property type="entry name" value="Aminomethyltransferase beta-barrel domain"/>
    <property type="match status" value="1"/>
</dbReference>
<dbReference type="SUPFAM" id="SSF103025">
    <property type="entry name" value="Folate-binding domain"/>
    <property type="match status" value="1"/>
</dbReference>
<dbReference type="GO" id="GO:0004047">
    <property type="term" value="F:aminomethyltransferase activity"/>
    <property type="evidence" value="ECO:0007669"/>
    <property type="project" value="UniProtKB-EC"/>
</dbReference>
<evidence type="ECO:0000256" key="4">
    <source>
        <dbReference type="ARBA" id="ARBA00011690"/>
    </source>
</evidence>
<evidence type="ECO:0000256" key="5">
    <source>
        <dbReference type="ARBA" id="ARBA00022576"/>
    </source>
</evidence>
<comment type="catalytic activity">
    <reaction evidence="9 11">
        <text>N(6)-[(R)-S(8)-aminomethyldihydrolipoyl]-L-lysyl-[protein] + (6S)-5,6,7,8-tetrahydrofolate = N(6)-[(R)-dihydrolipoyl]-L-lysyl-[protein] + (6R)-5,10-methylene-5,6,7,8-tetrahydrofolate + NH4(+)</text>
        <dbReference type="Rhea" id="RHEA:16945"/>
        <dbReference type="Rhea" id="RHEA-COMP:10475"/>
        <dbReference type="Rhea" id="RHEA-COMP:10492"/>
        <dbReference type="ChEBI" id="CHEBI:15636"/>
        <dbReference type="ChEBI" id="CHEBI:28938"/>
        <dbReference type="ChEBI" id="CHEBI:57453"/>
        <dbReference type="ChEBI" id="CHEBI:83100"/>
        <dbReference type="ChEBI" id="CHEBI:83143"/>
        <dbReference type="EC" id="2.1.2.10"/>
    </reaction>
</comment>
<dbReference type="InterPro" id="IPR013977">
    <property type="entry name" value="GcvT_C"/>
</dbReference>
<evidence type="ECO:0000259" key="12">
    <source>
        <dbReference type="Pfam" id="PF01571"/>
    </source>
</evidence>
<organism evidence="14">
    <name type="scientific">Menopon gallinae</name>
    <name type="common">poultry shaft louse</name>
    <dbReference type="NCBI Taxonomy" id="328185"/>
    <lineage>
        <taxon>Eukaryota</taxon>
        <taxon>Metazoa</taxon>
        <taxon>Ecdysozoa</taxon>
        <taxon>Arthropoda</taxon>
        <taxon>Hexapoda</taxon>
        <taxon>Insecta</taxon>
        <taxon>Pterygota</taxon>
        <taxon>Neoptera</taxon>
        <taxon>Paraneoptera</taxon>
        <taxon>Psocodea</taxon>
        <taxon>Troctomorpha</taxon>
        <taxon>Phthiraptera</taxon>
        <taxon>Amblycera</taxon>
        <taxon>Menoponidae</taxon>
        <taxon>Menopon</taxon>
    </lineage>
</organism>
<dbReference type="PANTHER" id="PTHR43757:SF16">
    <property type="entry name" value="AMINOMETHYLTRANSFERASE, MITOCHONDRIAL"/>
    <property type="match status" value="1"/>
</dbReference>
<keyword evidence="8 11" id="KW-0496">Mitochondrion</keyword>
<dbReference type="PIRSF" id="PIRSF006487">
    <property type="entry name" value="GcvT"/>
    <property type="match status" value="1"/>
</dbReference>
<dbReference type="InterPro" id="IPR006223">
    <property type="entry name" value="GcvT"/>
</dbReference>
<dbReference type="FunFam" id="4.10.1250.10:FF:000002">
    <property type="entry name" value="Aminomethyltransferase"/>
    <property type="match status" value="1"/>
</dbReference>
<dbReference type="InterPro" id="IPR029043">
    <property type="entry name" value="GcvT/YgfZ_C"/>
</dbReference>
<dbReference type="NCBIfam" id="TIGR00528">
    <property type="entry name" value="gcvT"/>
    <property type="match status" value="1"/>
</dbReference>
<dbReference type="Gene3D" id="3.30.70.1400">
    <property type="entry name" value="Aminomethyltransferase beta-barrel domains"/>
    <property type="match status" value="1"/>
</dbReference>
<keyword evidence="5 11" id="KW-0032">Aminotransferase</keyword>
<evidence type="ECO:0000256" key="6">
    <source>
        <dbReference type="ARBA" id="ARBA00022679"/>
    </source>
</evidence>
<comment type="function">
    <text evidence="1 11">The glycine cleavage system catalyzes the degradation of glycine.</text>
</comment>
<evidence type="ECO:0000256" key="7">
    <source>
        <dbReference type="ARBA" id="ARBA00022946"/>
    </source>
</evidence>
<dbReference type="InterPro" id="IPR027266">
    <property type="entry name" value="TrmE/GcvT-like"/>
</dbReference>
<dbReference type="AlphaFoldDB" id="A0AAW2HJH6"/>
<dbReference type="GO" id="GO:0005960">
    <property type="term" value="C:glycine cleavage complex"/>
    <property type="evidence" value="ECO:0007669"/>
    <property type="project" value="InterPro"/>
</dbReference>
<feature type="domain" description="Aminomethyltransferase C-terminal" evidence="13">
    <location>
        <begin position="326"/>
        <end position="403"/>
    </location>
</feature>
<dbReference type="Pfam" id="PF01571">
    <property type="entry name" value="GCV_T"/>
    <property type="match status" value="1"/>
</dbReference>
<dbReference type="Gene3D" id="2.40.30.110">
    <property type="entry name" value="Aminomethyltransferase beta-barrel domains"/>
    <property type="match status" value="1"/>
</dbReference>
<dbReference type="FunFam" id="2.40.30.110:FF:000002">
    <property type="entry name" value="Aminomethyltransferase"/>
    <property type="match status" value="1"/>
</dbReference>
<sequence>MSMIITSRVKTGLFRMCIIVNNAKRSLSKAAEPVKTSLYDFHVEHEGKMVDFAGFMLPVQYGKDSIVNSHLHTRQKCSIFDVSHMLQTKIHGEDRIELIERITTADIQGLPDNKGTLTVFTDKTTGGILDDLIVTKTTDGYLYVVSNAGRRDHDQNLMLETEKQMIAENKKVKIEFLDLHEQSLIAVQGPDTQKILQPLCNIPLDKLYFMSSSLATVAGVEGCRITRCGYTGEDGVEISIPSKNIAEVTGTILKSQPEIVKLAGLGVRDSLRLEAGLCLYGSDIDTTVTPIEATLAWLVAKPRRERKDFPGWEVILKQLKEGTKTKRVGLKLDKGPPARHDCAIQSPSGEVIGKVTSGCPSPSVGGSVAMGYVNKDFSKNGTDVQVVIRGKSYPAKITKMPFVPSKYYTE</sequence>
<keyword evidence="6 11" id="KW-0808">Transferase</keyword>
<reference evidence="14" key="1">
    <citation type="journal article" date="2024" name="Gigascience">
        <title>Chromosome-level genome of the poultry shaft louse Menopon gallinae provides insight into the host-switching and adaptive evolution of parasitic lice.</title>
        <authorList>
            <person name="Xu Y."/>
            <person name="Ma L."/>
            <person name="Liu S."/>
            <person name="Liang Y."/>
            <person name="Liu Q."/>
            <person name="He Z."/>
            <person name="Tian L."/>
            <person name="Duan Y."/>
            <person name="Cai W."/>
            <person name="Li H."/>
            <person name="Song F."/>
        </authorList>
    </citation>
    <scope>NUCLEOTIDE SEQUENCE</scope>
    <source>
        <strain evidence="14">Cailab_2023a</strain>
    </source>
</reference>
<dbReference type="PANTHER" id="PTHR43757">
    <property type="entry name" value="AMINOMETHYLTRANSFERASE"/>
    <property type="match status" value="1"/>
</dbReference>